<dbReference type="InterPro" id="IPR028896">
    <property type="entry name" value="GcvT/YgfZ/DmdA"/>
</dbReference>
<evidence type="ECO:0000256" key="3">
    <source>
        <dbReference type="SAM" id="MobiDB-lite"/>
    </source>
</evidence>
<feature type="binding site" evidence="2">
    <location>
        <position position="191"/>
    </location>
    <ligand>
        <name>substrate</name>
    </ligand>
</feature>
<dbReference type="InterPro" id="IPR027266">
    <property type="entry name" value="TrmE/GcvT-like"/>
</dbReference>
<keyword evidence="6" id="KW-0808">Transferase</keyword>
<dbReference type="InterPro" id="IPR013977">
    <property type="entry name" value="GcvT_C"/>
</dbReference>
<dbReference type="OrthoDB" id="299960at2157"/>
<reference evidence="7" key="1">
    <citation type="submission" date="2016-10" db="EMBL/GenBank/DDBJ databases">
        <authorList>
            <person name="Varghese N."/>
            <person name="Submissions S."/>
        </authorList>
    </citation>
    <scope>NUCLEOTIDE SEQUENCE [LARGE SCALE GENOMIC DNA]</scope>
    <source>
        <strain evidence="7">CGMCC 1.10118</strain>
    </source>
</reference>
<evidence type="ECO:0000259" key="5">
    <source>
        <dbReference type="Pfam" id="PF08669"/>
    </source>
</evidence>
<dbReference type="Gene3D" id="3.30.1360.120">
    <property type="entry name" value="Probable tRNA modification gtpase trme, domain 1"/>
    <property type="match status" value="1"/>
</dbReference>
<accession>A0A1H3EMP2</accession>
<protein>
    <submittedName>
        <fullName evidence="6">Aminomethyltransferase</fullName>
    </submittedName>
</protein>
<feature type="region of interest" description="Disordered" evidence="3">
    <location>
        <begin position="349"/>
        <end position="368"/>
    </location>
</feature>
<keyword evidence="7" id="KW-1185">Reference proteome</keyword>
<dbReference type="InterPro" id="IPR006222">
    <property type="entry name" value="GCVT_N"/>
</dbReference>
<dbReference type="Pfam" id="PF08669">
    <property type="entry name" value="GCV_T_C"/>
    <property type="match status" value="1"/>
</dbReference>
<keyword evidence="1" id="KW-0809">Transit peptide</keyword>
<dbReference type="PIRSF" id="PIRSF006487">
    <property type="entry name" value="GcvT"/>
    <property type="match status" value="1"/>
</dbReference>
<dbReference type="STRING" id="660517.SAMN04487946_102393"/>
<dbReference type="NCBIfam" id="TIGR03317">
    <property type="entry name" value="ygfZ_signature"/>
    <property type="match status" value="1"/>
</dbReference>
<keyword evidence="6" id="KW-0489">Methyltransferase</keyword>
<evidence type="ECO:0000256" key="1">
    <source>
        <dbReference type="ARBA" id="ARBA00022946"/>
    </source>
</evidence>
<sequence length="368" mass="38977">MTVVTEQHEAHGATFEERDGRRLVREYGRPERTHGAVRKGAGVIEMGYGVVVVTGEDRLEFVDDTVSNRVPREDGEGVYALLLDPQGRIETDMYVYNAGERLLCFTPPTRAGPLADDWAEKVFIQDVDIREASTDFAIFGVHGPKSTEKVASVLNSAGAPEPPLSFVRGSMGDEGVTVIAADGPTGEEGYEVVCAADAAERVFEMLLTMGMNAVPFGYQTWETLTTEAGTPLFDTELAGQVPNVLGLANAVDFEKGCFVGQEVVSKVENRGQPSSRLVGLGFDGDTVPEEGADVAVGGDVVGHVTRASVSPSLDHPIALALVDFDADLDGDGSLSVAASAGRLDADPTPLPFVEGTARSARLPTYSDA</sequence>
<gene>
    <name evidence="6" type="ORF">SAMN04487946_102393</name>
</gene>
<evidence type="ECO:0000259" key="4">
    <source>
        <dbReference type="Pfam" id="PF01571"/>
    </source>
</evidence>
<dbReference type="InterPro" id="IPR017703">
    <property type="entry name" value="YgfZ/GCV_T_CS"/>
</dbReference>
<dbReference type="Pfam" id="PF01571">
    <property type="entry name" value="GCV_T"/>
    <property type="match status" value="1"/>
</dbReference>
<dbReference type="SUPFAM" id="SSF101790">
    <property type="entry name" value="Aminomethyltransferase beta-barrel domain"/>
    <property type="match status" value="1"/>
</dbReference>
<dbReference type="EMBL" id="FNPB01000002">
    <property type="protein sequence ID" value="SDX79971.1"/>
    <property type="molecule type" value="Genomic_DNA"/>
</dbReference>
<evidence type="ECO:0000256" key="2">
    <source>
        <dbReference type="PIRSR" id="PIRSR006487-1"/>
    </source>
</evidence>
<dbReference type="InterPro" id="IPR029043">
    <property type="entry name" value="GcvT/YgfZ_C"/>
</dbReference>
<dbReference type="GO" id="GO:0032259">
    <property type="term" value="P:methylation"/>
    <property type="evidence" value="ECO:0007669"/>
    <property type="project" value="UniProtKB-KW"/>
</dbReference>
<dbReference type="RefSeq" id="WP_089766122.1">
    <property type="nucleotide sequence ID" value="NZ_FNPB01000002.1"/>
</dbReference>
<proteinExistence type="predicted"/>
<dbReference type="Proteomes" id="UP000199170">
    <property type="component" value="Unassembled WGS sequence"/>
</dbReference>
<name>A0A1H3EMP2_9EURY</name>
<dbReference type="SUPFAM" id="SSF103025">
    <property type="entry name" value="Folate-binding domain"/>
    <property type="match status" value="1"/>
</dbReference>
<dbReference type="PANTHER" id="PTHR43757:SF2">
    <property type="entry name" value="AMINOMETHYLTRANSFERASE, MITOCHONDRIAL"/>
    <property type="match status" value="1"/>
</dbReference>
<dbReference type="PANTHER" id="PTHR43757">
    <property type="entry name" value="AMINOMETHYLTRANSFERASE"/>
    <property type="match status" value="1"/>
</dbReference>
<dbReference type="GO" id="GO:0008168">
    <property type="term" value="F:methyltransferase activity"/>
    <property type="evidence" value="ECO:0007669"/>
    <property type="project" value="UniProtKB-KW"/>
</dbReference>
<dbReference type="AlphaFoldDB" id="A0A1H3EMP2"/>
<feature type="domain" description="Aminomethyltransferase C-terminal" evidence="5">
    <location>
        <begin position="276"/>
        <end position="353"/>
    </location>
</feature>
<feature type="domain" description="GCVT N-terminal" evidence="4">
    <location>
        <begin position="5"/>
        <end position="255"/>
    </location>
</feature>
<evidence type="ECO:0000313" key="7">
    <source>
        <dbReference type="Proteomes" id="UP000199170"/>
    </source>
</evidence>
<organism evidence="6 7">
    <name type="scientific">Halobellus clavatus</name>
    <dbReference type="NCBI Taxonomy" id="660517"/>
    <lineage>
        <taxon>Archaea</taxon>
        <taxon>Methanobacteriati</taxon>
        <taxon>Methanobacteriota</taxon>
        <taxon>Stenosarchaea group</taxon>
        <taxon>Halobacteria</taxon>
        <taxon>Halobacteriales</taxon>
        <taxon>Haloferacaceae</taxon>
        <taxon>Halobellus</taxon>
    </lineage>
</organism>
<evidence type="ECO:0000313" key="6">
    <source>
        <dbReference type="EMBL" id="SDX79971.1"/>
    </source>
</evidence>